<dbReference type="InterPro" id="IPR021886">
    <property type="entry name" value="MgsA_C"/>
</dbReference>
<dbReference type="InterPro" id="IPR027417">
    <property type="entry name" value="P-loop_NTPase"/>
</dbReference>
<sequence length="455" mass="51021">MDLLNSNERTAEQGRRPLADRMRPETLDEYFGQEHLLKKGSLLRRAIEEDRLFSVIFWGPPGSGKTTLARIVAKETKAWFTSFSAVLSGVKELRKVVEEAESLWRNSRQKTILFVDEIHRFNKAQQDAFLPHVESGLITLIGATTENPSFEVIAPLLSRCRVLVLKPFSDEALASILNRALSDCERGLGALGLTLDPDALEHLVHIADGDARTALNSLEAFASLLASGEGEPKRISRHQVEEALQRKALQYDKAGEEHYNLISAFHKSLRGSDPDAALYWLGRMLSAGEDPLYIVRRMVRFASEDVGNADPMALNIAVTAMQAFHFIGLPEGELALAQAAVYLATAPKSNALYTGYGRVKETIASTGTLAVPLHIRNAPTRLMKDLGYGRNYRYAHDYEDALVPQDYLPEALSGKTPPFYRPTDRGYERTIRDRLEKWRKYLEKTRQREPGISKK</sequence>
<dbReference type="FunFam" id="1.20.272.10:FF:000001">
    <property type="entry name" value="Putative AAA family ATPase"/>
    <property type="match status" value="1"/>
</dbReference>
<reference evidence="8 9" key="1">
    <citation type="submission" date="2016-10" db="EMBL/GenBank/DDBJ databases">
        <authorList>
            <person name="de Groot N.N."/>
        </authorList>
    </citation>
    <scope>NUCLEOTIDE SEQUENCE [LARGE SCALE GENOMIC DNA]</scope>
    <source>
        <strain evidence="8 9">DSM 8423</strain>
    </source>
</reference>
<dbReference type="InterPro" id="IPR008921">
    <property type="entry name" value="DNA_pol3_clamp-load_cplx_C"/>
</dbReference>
<evidence type="ECO:0000256" key="2">
    <source>
        <dbReference type="ARBA" id="ARBA00008959"/>
    </source>
</evidence>
<evidence type="ECO:0000256" key="1">
    <source>
        <dbReference type="ARBA" id="ARBA00002393"/>
    </source>
</evidence>
<dbReference type="FunFam" id="1.10.8.60:FF:000029">
    <property type="entry name" value="Replication-associated recombination protein A"/>
    <property type="match status" value="1"/>
</dbReference>
<organism evidence="8 9">
    <name type="scientific">Syntrophus gentianae</name>
    <dbReference type="NCBI Taxonomy" id="43775"/>
    <lineage>
        <taxon>Bacteria</taxon>
        <taxon>Pseudomonadati</taxon>
        <taxon>Thermodesulfobacteriota</taxon>
        <taxon>Syntrophia</taxon>
        <taxon>Syntrophales</taxon>
        <taxon>Syntrophaceae</taxon>
        <taxon>Syntrophus</taxon>
    </lineage>
</organism>
<dbReference type="OrthoDB" id="9778364at2"/>
<dbReference type="Gene3D" id="1.20.272.10">
    <property type="match status" value="1"/>
</dbReference>
<accession>A0A1H7W518</accession>
<dbReference type="EMBL" id="FOBS01000005">
    <property type="protein sequence ID" value="SEM16155.1"/>
    <property type="molecule type" value="Genomic_DNA"/>
</dbReference>
<comment type="similarity">
    <text evidence="2">Belongs to the AAA ATPase family. RarA/MGS1/WRNIP1 subfamily.</text>
</comment>
<dbReference type="GO" id="GO:0009378">
    <property type="term" value="F:four-way junction helicase activity"/>
    <property type="evidence" value="ECO:0007669"/>
    <property type="project" value="InterPro"/>
</dbReference>
<evidence type="ECO:0000256" key="6">
    <source>
        <dbReference type="ARBA" id="ARBA00022840"/>
    </source>
</evidence>
<proteinExistence type="inferred from homology"/>
<dbReference type="InterPro" id="IPR032423">
    <property type="entry name" value="AAA_assoc_2"/>
</dbReference>
<dbReference type="SUPFAM" id="SSF52540">
    <property type="entry name" value="P-loop containing nucleoside triphosphate hydrolases"/>
    <property type="match status" value="1"/>
</dbReference>
<dbReference type="STRING" id="43775.SAMN04489760_105157"/>
<keyword evidence="6" id="KW-0067">ATP-binding</keyword>
<evidence type="ECO:0000256" key="4">
    <source>
        <dbReference type="ARBA" id="ARBA00022705"/>
    </source>
</evidence>
<dbReference type="GO" id="GO:0005524">
    <property type="term" value="F:ATP binding"/>
    <property type="evidence" value="ECO:0007669"/>
    <property type="project" value="UniProtKB-KW"/>
</dbReference>
<dbReference type="PANTHER" id="PTHR13779:SF7">
    <property type="entry name" value="ATPASE WRNIP1"/>
    <property type="match status" value="1"/>
</dbReference>
<keyword evidence="5" id="KW-0547">Nucleotide-binding</keyword>
<dbReference type="Pfam" id="PF05496">
    <property type="entry name" value="RuvB_N"/>
    <property type="match status" value="1"/>
</dbReference>
<dbReference type="SMART" id="SM00382">
    <property type="entry name" value="AAA"/>
    <property type="match status" value="1"/>
</dbReference>
<dbReference type="InterPro" id="IPR051314">
    <property type="entry name" value="AAA_ATPase_RarA/MGS1/WRNIP1"/>
</dbReference>
<feature type="domain" description="AAA+ ATPase" evidence="7">
    <location>
        <begin position="51"/>
        <end position="168"/>
    </location>
</feature>
<dbReference type="PANTHER" id="PTHR13779">
    <property type="entry name" value="WERNER HELICASE-INTERACTING PROTEIN 1 FAMILY MEMBER"/>
    <property type="match status" value="1"/>
</dbReference>
<dbReference type="Gene3D" id="1.10.3710.10">
    <property type="entry name" value="DNA polymerase III clamp loader subunits, C-terminal domain"/>
    <property type="match status" value="1"/>
</dbReference>
<dbReference type="InterPro" id="IPR008824">
    <property type="entry name" value="RuvB-like_N"/>
</dbReference>
<protein>
    <recommendedName>
        <fullName evidence="3">Replication-associated recombination protein A</fullName>
    </recommendedName>
</protein>
<dbReference type="GO" id="GO:0003677">
    <property type="term" value="F:DNA binding"/>
    <property type="evidence" value="ECO:0007669"/>
    <property type="project" value="InterPro"/>
</dbReference>
<dbReference type="InterPro" id="IPR003593">
    <property type="entry name" value="AAA+_ATPase"/>
</dbReference>
<dbReference type="CDD" id="cd18139">
    <property type="entry name" value="HLD_clamp_RarA"/>
    <property type="match status" value="1"/>
</dbReference>
<dbReference type="AlphaFoldDB" id="A0A1H7W518"/>
<dbReference type="RefSeq" id="WP_093882683.1">
    <property type="nucleotide sequence ID" value="NZ_FOBS01000005.1"/>
</dbReference>
<evidence type="ECO:0000256" key="5">
    <source>
        <dbReference type="ARBA" id="ARBA00022741"/>
    </source>
</evidence>
<evidence type="ECO:0000259" key="7">
    <source>
        <dbReference type="SMART" id="SM00382"/>
    </source>
</evidence>
<dbReference type="FunFam" id="1.10.3710.10:FF:000004">
    <property type="entry name" value="Putative ATPase, AAA family"/>
    <property type="match status" value="1"/>
</dbReference>
<dbReference type="SUPFAM" id="SSF48019">
    <property type="entry name" value="post-AAA+ oligomerization domain-like"/>
    <property type="match status" value="1"/>
</dbReference>
<dbReference type="GO" id="GO:0006310">
    <property type="term" value="P:DNA recombination"/>
    <property type="evidence" value="ECO:0007669"/>
    <property type="project" value="InterPro"/>
</dbReference>
<dbReference type="GO" id="GO:0017116">
    <property type="term" value="F:single-stranded DNA helicase activity"/>
    <property type="evidence" value="ECO:0007669"/>
    <property type="project" value="TreeGrafter"/>
</dbReference>
<dbReference type="Gene3D" id="3.40.50.300">
    <property type="entry name" value="P-loop containing nucleotide triphosphate hydrolases"/>
    <property type="match status" value="1"/>
</dbReference>
<dbReference type="Gene3D" id="1.10.8.60">
    <property type="match status" value="1"/>
</dbReference>
<evidence type="ECO:0000313" key="8">
    <source>
        <dbReference type="EMBL" id="SEM16155.1"/>
    </source>
</evidence>
<dbReference type="FunFam" id="3.40.50.300:FF:000137">
    <property type="entry name" value="Replication-associated recombination protein A"/>
    <property type="match status" value="1"/>
</dbReference>
<evidence type="ECO:0000313" key="9">
    <source>
        <dbReference type="Proteomes" id="UP000198744"/>
    </source>
</evidence>
<dbReference type="Pfam" id="PF16193">
    <property type="entry name" value="AAA_assoc_2"/>
    <property type="match status" value="1"/>
</dbReference>
<name>A0A1H7W518_9BACT</name>
<evidence type="ECO:0000256" key="3">
    <source>
        <dbReference type="ARBA" id="ARBA00020776"/>
    </source>
</evidence>
<dbReference type="Proteomes" id="UP000198744">
    <property type="component" value="Unassembled WGS sequence"/>
</dbReference>
<keyword evidence="4" id="KW-0235">DNA replication</keyword>
<dbReference type="Pfam" id="PF12002">
    <property type="entry name" value="MgsA_C"/>
    <property type="match status" value="1"/>
</dbReference>
<dbReference type="GO" id="GO:0006261">
    <property type="term" value="P:DNA-templated DNA replication"/>
    <property type="evidence" value="ECO:0007669"/>
    <property type="project" value="TreeGrafter"/>
</dbReference>
<dbReference type="CDD" id="cd00009">
    <property type="entry name" value="AAA"/>
    <property type="match status" value="1"/>
</dbReference>
<gene>
    <name evidence="8" type="ORF">SAMN04489760_105157</name>
</gene>
<keyword evidence="9" id="KW-1185">Reference proteome</keyword>
<comment type="function">
    <text evidence="1">DNA-dependent ATPase that plays important roles in cellular responses to stalled DNA replication processes.</text>
</comment>
<dbReference type="GO" id="GO:0000731">
    <property type="term" value="P:DNA synthesis involved in DNA repair"/>
    <property type="evidence" value="ECO:0007669"/>
    <property type="project" value="TreeGrafter"/>
</dbReference>
<dbReference type="GO" id="GO:0008047">
    <property type="term" value="F:enzyme activator activity"/>
    <property type="evidence" value="ECO:0007669"/>
    <property type="project" value="TreeGrafter"/>
</dbReference>